<sequence length="110" mass="11773">MAGWFELSTSSDGQYRFVLKAGNGETILTSELYKAKASAESGIASVQANSGADERYEKKEASNGKFHFNLKAANHQIIGTSQMYATTQSRDAGIASVKTNGSTKTVKDNT</sequence>
<protein>
    <submittedName>
        <fullName evidence="1">YegP family protein</fullName>
    </submittedName>
</protein>
<dbReference type="Proteomes" id="UP001615411">
    <property type="component" value="Unassembled WGS sequence"/>
</dbReference>
<keyword evidence="2" id="KW-1185">Reference proteome</keyword>
<evidence type="ECO:0000313" key="2">
    <source>
        <dbReference type="Proteomes" id="UP001615411"/>
    </source>
</evidence>
<proteinExistence type="predicted"/>
<dbReference type="EMBL" id="JBIUGF010000023">
    <property type="protein sequence ID" value="MFJ1338422.1"/>
    <property type="molecule type" value="Genomic_DNA"/>
</dbReference>
<comment type="caution">
    <text evidence="1">The sequence shown here is derived from an EMBL/GenBank/DDBJ whole genome shotgun (WGS) entry which is preliminary data.</text>
</comment>
<evidence type="ECO:0000313" key="1">
    <source>
        <dbReference type="EMBL" id="MFJ1338422.1"/>
    </source>
</evidence>
<organism evidence="1 2">
    <name type="scientific">Pseudomonas caricapapayae</name>
    <dbReference type="NCBI Taxonomy" id="46678"/>
    <lineage>
        <taxon>Bacteria</taxon>
        <taxon>Pseudomonadati</taxon>
        <taxon>Pseudomonadota</taxon>
        <taxon>Gammaproteobacteria</taxon>
        <taxon>Pseudomonadales</taxon>
        <taxon>Pseudomonadaceae</taxon>
        <taxon>Pseudomonas</taxon>
    </lineage>
</organism>
<reference evidence="1" key="1">
    <citation type="submission" date="2024-10" db="EMBL/GenBank/DDBJ databases">
        <title>Aeromonas and Pseudomonas from the Cagarras Archipelago, Rio de Janeiro, Brazil.</title>
        <authorList>
            <person name="Canellas A.L.B."/>
            <person name="Laport M.S."/>
        </authorList>
    </citation>
    <scope>NUCLEOTIDE SEQUENCE</scope>
    <source>
        <strain evidence="1">ACP-7</strain>
    </source>
</reference>
<name>A0ACC7LYK3_9PSED</name>
<gene>
    <name evidence="1" type="ORF">ACIKP7_09835</name>
</gene>
<accession>A0ACC7LYK3</accession>